<evidence type="ECO:0000313" key="2">
    <source>
        <dbReference type="EMBL" id="PMD42664.1"/>
    </source>
</evidence>
<reference evidence="2 3" key="1">
    <citation type="submission" date="2016-04" db="EMBL/GenBank/DDBJ databases">
        <title>A degradative enzymes factory behind the ericoid mycorrhizal symbiosis.</title>
        <authorList>
            <consortium name="DOE Joint Genome Institute"/>
            <person name="Martino E."/>
            <person name="Morin E."/>
            <person name="Grelet G."/>
            <person name="Kuo A."/>
            <person name="Kohler A."/>
            <person name="Daghino S."/>
            <person name="Barry K."/>
            <person name="Choi C."/>
            <person name="Cichocki N."/>
            <person name="Clum A."/>
            <person name="Copeland A."/>
            <person name="Hainaut M."/>
            <person name="Haridas S."/>
            <person name="Labutti K."/>
            <person name="Lindquist E."/>
            <person name="Lipzen A."/>
            <person name="Khouja H.-R."/>
            <person name="Murat C."/>
            <person name="Ohm R."/>
            <person name="Olson A."/>
            <person name="Spatafora J."/>
            <person name="Veneault-Fourrey C."/>
            <person name="Henrissat B."/>
            <person name="Grigoriev I."/>
            <person name="Martin F."/>
            <person name="Perotto S."/>
        </authorList>
    </citation>
    <scope>NUCLEOTIDE SEQUENCE [LARGE SCALE GENOMIC DNA]</scope>
    <source>
        <strain evidence="2 3">F</strain>
    </source>
</reference>
<dbReference type="EMBL" id="KZ613943">
    <property type="protein sequence ID" value="PMD42664.1"/>
    <property type="molecule type" value="Genomic_DNA"/>
</dbReference>
<accession>A0A2J6RVX1</accession>
<sequence length="508" mass="57417">MAPFDQGSALYGLDGENIDSIRKLMNGIMHRLAGVPAATVAELDDLDIYEHGTMIYLTENARRNELLARIITRFASARYGNSRTVREAAIELDLVAIDAVLSPNARPRREFVVAEGFFNQLVANDAATYGEGAEDEYGDIEPDTDDEQKDNKKKDRDPKNPRKRTRASLAAPPAHKKARMGASWSDDEAMDDLESIPDYLDGYDDDDFEEDIKTPIKKDPAAAKHTAKRKHGERCLPDPNVSRDNAVVGQPDPSKLSFVLKTERPDPATPGAFLPSDPINFMYTKEVDWDNKESVGKLNSWRYQVFKRTLGQKRESRPPWTINEKDKLLQMMHTHLSSTETERRYSKINWVQIEQDFNQFFQGYTHRKGEMTAETSYNQRGKDYTAKSRQLVADRLHLPRSAGAIENQLTHFTDPLARSLVASARQADQNAPFTPSTTITQSSGKAKASTSTSAAKRKHRAKRVKKEDSEDDFGFEDGEALDDGDFEDSTINNKMVRQFGSKAYRRRR</sequence>
<evidence type="ECO:0000256" key="1">
    <source>
        <dbReference type="SAM" id="MobiDB-lite"/>
    </source>
</evidence>
<feature type="compositionally biased region" description="Acidic residues" evidence="1">
    <location>
        <begin position="132"/>
        <end position="148"/>
    </location>
</feature>
<dbReference type="AlphaFoldDB" id="A0A2J6RVX1"/>
<gene>
    <name evidence="2" type="ORF">L207DRAFT_632412</name>
</gene>
<evidence type="ECO:0008006" key="4">
    <source>
        <dbReference type="Google" id="ProtNLM"/>
    </source>
</evidence>
<proteinExistence type="predicted"/>
<organism evidence="2 3">
    <name type="scientific">Hyaloscypha variabilis (strain UAMH 11265 / GT02V1 / F)</name>
    <name type="common">Meliniomyces variabilis</name>
    <dbReference type="NCBI Taxonomy" id="1149755"/>
    <lineage>
        <taxon>Eukaryota</taxon>
        <taxon>Fungi</taxon>
        <taxon>Dikarya</taxon>
        <taxon>Ascomycota</taxon>
        <taxon>Pezizomycotina</taxon>
        <taxon>Leotiomycetes</taxon>
        <taxon>Helotiales</taxon>
        <taxon>Hyaloscyphaceae</taxon>
        <taxon>Hyaloscypha</taxon>
        <taxon>Hyaloscypha variabilis</taxon>
    </lineage>
</organism>
<feature type="compositionally biased region" description="Basic and acidic residues" evidence="1">
    <location>
        <begin position="149"/>
        <end position="160"/>
    </location>
</feature>
<keyword evidence="3" id="KW-1185">Reference proteome</keyword>
<feature type="region of interest" description="Disordered" evidence="1">
    <location>
        <begin position="427"/>
        <end position="488"/>
    </location>
</feature>
<feature type="compositionally biased region" description="Low complexity" evidence="1">
    <location>
        <begin position="442"/>
        <end position="454"/>
    </location>
</feature>
<dbReference type="Proteomes" id="UP000235786">
    <property type="component" value="Unassembled WGS sequence"/>
</dbReference>
<name>A0A2J6RVX1_HYAVF</name>
<feature type="region of interest" description="Disordered" evidence="1">
    <location>
        <begin position="130"/>
        <end position="189"/>
    </location>
</feature>
<protein>
    <recommendedName>
        <fullName evidence="4">Myb-like domain-containing protein</fullName>
    </recommendedName>
</protein>
<feature type="compositionally biased region" description="Polar residues" evidence="1">
    <location>
        <begin position="427"/>
        <end position="441"/>
    </location>
</feature>
<feature type="compositionally biased region" description="Basic residues" evidence="1">
    <location>
        <begin position="455"/>
        <end position="464"/>
    </location>
</feature>
<dbReference type="OrthoDB" id="3552116at2759"/>
<feature type="compositionally biased region" description="Acidic residues" evidence="1">
    <location>
        <begin position="469"/>
        <end position="488"/>
    </location>
</feature>
<feature type="region of interest" description="Disordered" evidence="1">
    <location>
        <begin position="219"/>
        <end position="253"/>
    </location>
</feature>
<evidence type="ECO:0000313" key="3">
    <source>
        <dbReference type="Proteomes" id="UP000235786"/>
    </source>
</evidence>